<feature type="domain" description="ABC transporter substrate-binding protein PnrA-like" evidence="8">
    <location>
        <begin position="42"/>
        <end position="356"/>
    </location>
</feature>
<comment type="subcellular location">
    <subcellularLocation>
        <location evidence="1">Cell membrane</location>
        <topology evidence="1">Lipid-anchor</topology>
    </subcellularLocation>
</comment>
<evidence type="ECO:0000256" key="3">
    <source>
        <dbReference type="ARBA" id="ARBA00022475"/>
    </source>
</evidence>
<dbReference type="InterPro" id="IPR050957">
    <property type="entry name" value="BMP_lipoprotein"/>
</dbReference>
<dbReference type="PROSITE" id="PS51257">
    <property type="entry name" value="PROKAR_LIPOPROTEIN"/>
    <property type="match status" value="1"/>
</dbReference>
<dbReference type="Pfam" id="PF02608">
    <property type="entry name" value="Bmp"/>
    <property type="match status" value="1"/>
</dbReference>
<dbReference type="STRING" id="1121306.SAMN02745196_01753"/>
<feature type="signal peptide" evidence="7">
    <location>
        <begin position="1"/>
        <end position="21"/>
    </location>
</feature>
<protein>
    <submittedName>
        <fullName evidence="9">Nucleoside-binding protein</fullName>
    </submittedName>
</protein>
<keyword evidence="4 7" id="KW-0732">Signal</keyword>
<keyword evidence="10" id="KW-1185">Reference proteome</keyword>
<dbReference type="CDD" id="cd19964">
    <property type="entry name" value="PBP1_BMP-like"/>
    <property type="match status" value="1"/>
</dbReference>
<reference evidence="9 10" key="1">
    <citation type="submission" date="2016-11" db="EMBL/GenBank/DDBJ databases">
        <authorList>
            <person name="Jaros S."/>
            <person name="Januszkiewicz K."/>
            <person name="Wedrychowicz H."/>
        </authorList>
    </citation>
    <scope>NUCLEOTIDE SEQUENCE [LARGE SCALE GENOMIC DNA]</scope>
    <source>
        <strain evidence="9 10">DSM 3089</strain>
    </source>
</reference>
<keyword evidence="6" id="KW-0449">Lipoprotein</keyword>
<dbReference type="InterPro" id="IPR003760">
    <property type="entry name" value="PnrA-like"/>
</dbReference>
<keyword evidence="3" id="KW-1003">Cell membrane</keyword>
<gene>
    <name evidence="9" type="ORF">SAMN02745196_01753</name>
</gene>
<feature type="chain" id="PRO_5039210677" evidence="7">
    <location>
        <begin position="22"/>
        <end position="374"/>
    </location>
</feature>
<dbReference type="EMBL" id="FQXP01000006">
    <property type="protein sequence ID" value="SHH88955.1"/>
    <property type="molecule type" value="Genomic_DNA"/>
</dbReference>
<evidence type="ECO:0000256" key="1">
    <source>
        <dbReference type="ARBA" id="ARBA00004193"/>
    </source>
</evidence>
<organism evidence="9 10">
    <name type="scientific">Clostridium collagenovorans DSM 3089</name>
    <dbReference type="NCBI Taxonomy" id="1121306"/>
    <lineage>
        <taxon>Bacteria</taxon>
        <taxon>Bacillati</taxon>
        <taxon>Bacillota</taxon>
        <taxon>Clostridia</taxon>
        <taxon>Eubacteriales</taxon>
        <taxon>Clostridiaceae</taxon>
        <taxon>Clostridium</taxon>
    </lineage>
</organism>
<evidence type="ECO:0000259" key="8">
    <source>
        <dbReference type="Pfam" id="PF02608"/>
    </source>
</evidence>
<dbReference type="RefSeq" id="WP_072831649.1">
    <property type="nucleotide sequence ID" value="NZ_FQXP01000006.1"/>
</dbReference>
<dbReference type="InterPro" id="IPR028082">
    <property type="entry name" value="Peripla_BP_I"/>
</dbReference>
<accession>A0A1M5WMY6</accession>
<dbReference type="PANTHER" id="PTHR34296">
    <property type="entry name" value="TRANSCRIPTIONAL ACTIVATOR PROTEIN MED"/>
    <property type="match status" value="1"/>
</dbReference>
<dbReference type="Proteomes" id="UP000184526">
    <property type="component" value="Unassembled WGS sequence"/>
</dbReference>
<sequence>MKKIVSLLVALVMMLSLGLVGCGKTDDKNNGGSGNTASGDKLKVVTLINGNLGDKSFFDSAANGMKLIEEKLGYETKVIEMGFDKTKWEPTLQDVSEQDWDVIIVGTWEMKEYLEKIAPQYPDKKYMIFDSTVDFAKGDLGNVYSIEYKQNEASFIGGALAARVTTSNMEGANPEKKIGFLGAMDSPVINDFLVGYIEGAQYIDKDTKVAISYVGNFEDSAKGKEMSLAQYNQGVDIGFNVAGQAGLGQLDAAKEVKKYVVGVDSDQYALFAESDPAKAALITTSVLKRVDNSLLRALELMKDGKLEFGKGEVLGLKEQAVEIAENENYTKILSEDLRKELNDIKEKIIKGEIKVESALGMDKAKLDALKESVK</sequence>
<comment type="similarity">
    <text evidence="2">Belongs to the BMP lipoprotein family.</text>
</comment>
<dbReference type="PANTHER" id="PTHR34296:SF2">
    <property type="entry name" value="ABC TRANSPORTER GUANOSINE-BINDING PROTEIN NUPN"/>
    <property type="match status" value="1"/>
</dbReference>
<dbReference type="AlphaFoldDB" id="A0A1M5WMY6"/>
<evidence type="ECO:0000256" key="6">
    <source>
        <dbReference type="ARBA" id="ARBA00023288"/>
    </source>
</evidence>
<proteinExistence type="inferred from homology"/>
<evidence type="ECO:0000256" key="5">
    <source>
        <dbReference type="ARBA" id="ARBA00023136"/>
    </source>
</evidence>
<evidence type="ECO:0000313" key="10">
    <source>
        <dbReference type="Proteomes" id="UP000184526"/>
    </source>
</evidence>
<evidence type="ECO:0000256" key="2">
    <source>
        <dbReference type="ARBA" id="ARBA00008610"/>
    </source>
</evidence>
<evidence type="ECO:0000256" key="4">
    <source>
        <dbReference type="ARBA" id="ARBA00022729"/>
    </source>
</evidence>
<evidence type="ECO:0000313" key="9">
    <source>
        <dbReference type="EMBL" id="SHH88955.1"/>
    </source>
</evidence>
<dbReference type="SUPFAM" id="SSF53822">
    <property type="entry name" value="Periplasmic binding protein-like I"/>
    <property type="match status" value="1"/>
</dbReference>
<dbReference type="Gene3D" id="3.40.50.2300">
    <property type="match status" value="2"/>
</dbReference>
<keyword evidence="5" id="KW-0472">Membrane</keyword>
<evidence type="ECO:0000256" key="7">
    <source>
        <dbReference type="SAM" id="SignalP"/>
    </source>
</evidence>
<name>A0A1M5WMY6_9CLOT</name>
<dbReference type="GO" id="GO:0005886">
    <property type="term" value="C:plasma membrane"/>
    <property type="evidence" value="ECO:0007669"/>
    <property type="project" value="UniProtKB-SubCell"/>
</dbReference>